<feature type="region of interest" description="Disordered" evidence="1">
    <location>
        <begin position="287"/>
        <end position="307"/>
    </location>
</feature>
<proteinExistence type="predicted"/>
<keyword evidence="2" id="KW-1185">Reference proteome</keyword>
<sequence>MEDSSKMLEATKLANKTETVFIDDANAAHYFMYSNIIGYGRSVTETANLINDRLISYYRNDNELSANTIITTTVTNSQQFVIPYTAEKTVVMSITDEEKNNDEIGIHTSTESITSTLPFLWTGISDDFGENDTKKMVESTDTLIQFNSIPTEQTVLFASNTVDEITSIGSSNEDSTNEYHTLTEESTRLQQSASNTNSHMTTIEVLSKFEMNDRIEQTKINQLSEKLFTDLPSTKITLETFEAEATIDFRTISDMNSQIYNSENSTMILHATSDTTKTIMPSSLSSLSLSTNTASHPSSERSSNVTFGGIYTSTKDGEKFLVETSKEPTMDEATVTDEPLSKDMDKNISSITEFVGRKTAAYLETLIQSNTTSVILPSNTNDFTHSLEDLIPASTSTNLDDLVYSRKISNSFLLNTKDGFTKMTEKPDLSFAKTNSEIIRIKENEAELKGRTVTEPMETMISNAGDYTTVIPVVTNTENSIIPQIISKNSSISNGFIQKEIYSNTNDKNMEQSGRNHSFFITEFLPTLTNIPTKNGIDMSGTLTSTSLSSNDGEVSVTTSKTLTTDNSQELFVTSNGSSSFIESSGIMKVTGSSKVTSNLSEDSRLSTIPKMGSSDETMVVNFISDGNHELISSSKSSDISSTTSFTVNINEKIEVITAKSFMIEPQTLNQGIFDSNRQTTGNFMISNSSMENSLTFIETSTITPNVASDEAKRVEGITTVVSYETKLTNSTAKVPMAVFNITVRPPLINAKFLSHFNKTSNIYKYLLLDEVSYMEANGSEASDSSNIVFSIDDKTTSLNDLANDANEIHNDLYSDDSLSLTDDIVVDEEFKLGSSTMRNLHEIHLQPKTETTLVFNGTMQADTVTNHARNTEDHHRNLFSANNPIVSHDFEGLKEESDGKISDNQGNSRTKNTNITVSQTIDPIKSDFTTRTMDENFNAQIMLRVITPKTLTTVDNQSNTLPLNISVTSAPEIEEIATVNKKRKKIIHQTSTILKAEKPTGNDSSLSFTSIIPHASTSTSKLNEQNTVVILSSDQTLLHQLSIQSDLQSQNDQTTTVSHANEEMASIKDRNNANIVGTLQTSQSSSMIVQNSFFQQKSTTNGNDITSIDTIISNDDAHDDAPQIDHLTFNTISSSATSFQDSLTENSRTNGKSSQSSFGISTNNKFHVR</sequence>
<dbReference type="Proteomes" id="UP000095285">
    <property type="component" value="Unassembled WGS sequence"/>
</dbReference>
<reference evidence="2" key="1">
    <citation type="submission" date="2012-04" db="EMBL/GenBank/DDBJ databases">
        <title>The Genome Sequence of Loa loa.</title>
        <authorList>
            <consortium name="The Broad Institute Genome Sequencing Platform"/>
            <consortium name="Broad Institute Genome Sequencing Center for Infectious Disease"/>
            <person name="Nutman T.B."/>
            <person name="Fink D.L."/>
            <person name="Russ C."/>
            <person name="Young S."/>
            <person name="Zeng Q."/>
            <person name="Gargeya S."/>
            <person name="Alvarado L."/>
            <person name="Berlin A."/>
            <person name="Chapman S.B."/>
            <person name="Chen Z."/>
            <person name="Freedman E."/>
            <person name="Gellesch M."/>
            <person name="Goldberg J."/>
            <person name="Griggs A."/>
            <person name="Gujja S."/>
            <person name="Heilman E.R."/>
            <person name="Heiman D."/>
            <person name="Howarth C."/>
            <person name="Mehta T."/>
            <person name="Neiman D."/>
            <person name="Pearson M."/>
            <person name="Roberts A."/>
            <person name="Saif S."/>
            <person name="Shea T."/>
            <person name="Shenoy N."/>
            <person name="Sisk P."/>
            <person name="Stolte C."/>
            <person name="Sykes S."/>
            <person name="White J."/>
            <person name="Yandava C."/>
            <person name="Haas B."/>
            <person name="Henn M.R."/>
            <person name="Nusbaum C."/>
            <person name="Birren B."/>
        </authorList>
    </citation>
    <scope>NUCLEOTIDE SEQUENCE [LARGE SCALE GENOMIC DNA]</scope>
</reference>
<dbReference type="WBParaSite" id="EN70_3344">
    <property type="protein sequence ID" value="EN70_3344"/>
    <property type="gene ID" value="EN70_3344"/>
</dbReference>
<protein>
    <submittedName>
        <fullName evidence="3">EGF-like domain-containing protein</fullName>
    </submittedName>
</protein>
<feature type="compositionally biased region" description="Polar residues" evidence="1">
    <location>
        <begin position="291"/>
        <end position="307"/>
    </location>
</feature>
<evidence type="ECO:0000313" key="3">
    <source>
        <dbReference type="WBParaSite" id="EN70_3344"/>
    </source>
</evidence>
<evidence type="ECO:0000313" key="2">
    <source>
        <dbReference type="Proteomes" id="UP000095285"/>
    </source>
</evidence>
<feature type="region of interest" description="Disordered" evidence="1">
    <location>
        <begin position="1141"/>
        <end position="1170"/>
    </location>
</feature>
<dbReference type="AlphaFoldDB" id="A0A1I7VJT0"/>
<accession>A0A1I7VJT0</accession>
<evidence type="ECO:0000256" key="1">
    <source>
        <dbReference type="SAM" id="MobiDB-lite"/>
    </source>
</evidence>
<name>A0A1I7VJT0_LOALO</name>
<dbReference type="STRING" id="7209.A0A1I7VJT0"/>
<reference evidence="3" key="2">
    <citation type="submission" date="2016-11" db="UniProtKB">
        <authorList>
            <consortium name="WormBaseParasite"/>
        </authorList>
    </citation>
    <scope>IDENTIFICATION</scope>
</reference>
<organism evidence="2 3">
    <name type="scientific">Loa loa</name>
    <name type="common">Eye worm</name>
    <name type="synonym">Filaria loa</name>
    <dbReference type="NCBI Taxonomy" id="7209"/>
    <lineage>
        <taxon>Eukaryota</taxon>
        <taxon>Metazoa</taxon>
        <taxon>Ecdysozoa</taxon>
        <taxon>Nematoda</taxon>
        <taxon>Chromadorea</taxon>
        <taxon>Rhabditida</taxon>
        <taxon>Spirurina</taxon>
        <taxon>Spiruromorpha</taxon>
        <taxon>Filarioidea</taxon>
        <taxon>Onchocercidae</taxon>
        <taxon>Loa</taxon>
    </lineage>
</organism>